<dbReference type="InterPro" id="IPR045121">
    <property type="entry name" value="CoAse"/>
</dbReference>
<comment type="cofactor">
    <cofactor evidence="2">
        <name>Mg(2+)</name>
        <dbReference type="ChEBI" id="CHEBI:18420"/>
    </cofactor>
</comment>
<dbReference type="SUPFAM" id="SSF55811">
    <property type="entry name" value="Nudix"/>
    <property type="match status" value="1"/>
</dbReference>
<dbReference type="CDD" id="cd03426">
    <property type="entry name" value="NUDIX_CoAse_Nudt7"/>
    <property type="match status" value="1"/>
</dbReference>
<evidence type="ECO:0000256" key="4">
    <source>
        <dbReference type="ARBA" id="ARBA00022723"/>
    </source>
</evidence>
<feature type="domain" description="Nudix hydrolase" evidence="8">
    <location>
        <begin position="32"/>
        <end position="172"/>
    </location>
</feature>
<name>A0A329R0T5_9ACTN</name>
<keyword evidence="4" id="KW-0479">Metal-binding</keyword>
<dbReference type="Gene3D" id="3.90.79.10">
    <property type="entry name" value="Nucleoside Triphosphate Pyrophosphohydrolase"/>
    <property type="match status" value="1"/>
</dbReference>
<keyword evidence="5" id="KW-0378">Hydrolase</keyword>
<proteinExistence type="inferred from homology"/>
<dbReference type="PROSITE" id="PS51462">
    <property type="entry name" value="NUDIX"/>
    <property type="match status" value="1"/>
</dbReference>
<organism evidence="9 10">
    <name type="scientific">Phytoactinopolyspora halophila</name>
    <dbReference type="NCBI Taxonomy" id="1981511"/>
    <lineage>
        <taxon>Bacteria</taxon>
        <taxon>Bacillati</taxon>
        <taxon>Actinomycetota</taxon>
        <taxon>Actinomycetes</taxon>
        <taxon>Jiangellales</taxon>
        <taxon>Jiangellaceae</taxon>
        <taxon>Phytoactinopolyspora</taxon>
    </lineage>
</organism>
<keyword evidence="6" id="KW-0460">Magnesium</keyword>
<comment type="caution">
    <text evidence="9">The sequence shown here is derived from an EMBL/GenBank/DDBJ whole genome shotgun (WGS) entry which is preliminary data.</text>
</comment>
<reference evidence="9 10" key="1">
    <citation type="submission" date="2018-06" db="EMBL/GenBank/DDBJ databases">
        <title>Phytoactinopolyspora halophila sp. nov., a novel halophilic actinomycete isolated from a saline soil in China.</title>
        <authorList>
            <person name="Tang S.-K."/>
        </authorList>
    </citation>
    <scope>NUCLEOTIDE SEQUENCE [LARGE SCALE GENOMIC DNA]</scope>
    <source>
        <strain evidence="9 10">YIM 96934</strain>
    </source>
</reference>
<dbReference type="PANTHER" id="PTHR12992">
    <property type="entry name" value="NUDIX HYDROLASE"/>
    <property type="match status" value="1"/>
</dbReference>
<evidence type="ECO:0000256" key="7">
    <source>
        <dbReference type="ARBA" id="ARBA00023211"/>
    </source>
</evidence>
<evidence type="ECO:0000256" key="2">
    <source>
        <dbReference type="ARBA" id="ARBA00001946"/>
    </source>
</evidence>
<dbReference type="EMBL" id="QMIG01000002">
    <property type="protein sequence ID" value="RAW17786.1"/>
    <property type="molecule type" value="Genomic_DNA"/>
</dbReference>
<dbReference type="GO" id="GO:0010945">
    <property type="term" value="F:coenzyme A diphosphatase activity"/>
    <property type="evidence" value="ECO:0007669"/>
    <property type="project" value="InterPro"/>
</dbReference>
<protein>
    <submittedName>
        <fullName evidence="9">Coenzyme A pyrophosphatase</fullName>
    </submittedName>
</protein>
<dbReference type="GO" id="GO:0030145">
    <property type="term" value="F:manganese ion binding"/>
    <property type="evidence" value="ECO:0007669"/>
    <property type="project" value="InterPro"/>
</dbReference>
<evidence type="ECO:0000256" key="5">
    <source>
        <dbReference type="ARBA" id="ARBA00022801"/>
    </source>
</evidence>
<dbReference type="InterPro" id="IPR000086">
    <property type="entry name" value="NUDIX_hydrolase_dom"/>
</dbReference>
<comment type="similarity">
    <text evidence="3">Belongs to the Nudix hydrolase family. PCD1 subfamily.</text>
</comment>
<dbReference type="GO" id="GO:0000287">
    <property type="term" value="F:magnesium ion binding"/>
    <property type="evidence" value="ECO:0007669"/>
    <property type="project" value="InterPro"/>
</dbReference>
<evidence type="ECO:0000256" key="3">
    <source>
        <dbReference type="ARBA" id="ARBA00006506"/>
    </source>
</evidence>
<comment type="cofactor">
    <cofactor evidence="1">
        <name>Mn(2+)</name>
        <dbReference type="ChEBI" id="CHEBI:29035"/>
    </cofactor>
</comment>
<gene>
    <name evidence="9" type="ORF">DPM12_02665</name>
</gene>
<sequence length="205" mass="22335">MTLPAWMSHMVDAVSNTSAATFSGFLPPADGSARPSAVLLLFGERDGRPDVLLTERAHHLRRHAGQVSFPGGVIDPDDDGPVAAALREGAEETGLDIHGVDVVTTLPTLWIPVTNYAVTPVLAWWREPSPVSVADPQEVASVHRVPLDDLLDPVNRLQFRHPSGTVGPAFRIGDLWIWGFTAGVLARLFQVAGMERPWDRTRIRT</sequence>
<evidence type="ECO:0000256" key="1">
    <source>
        <dbReference type="ARBA" id="ARBA00001936"/>
    </source>
</evidence>
<dbReference type="AlphaFoldDB" id="A0A329R0T5"/>
<keyword evidence="7" id="KW-0464">Manganese</keyword>
<dbReference type="OrthoDB" id="9802805at2"/>
<evidence type="ECO:0000256" key="6">
    <source>
        <dbReference type="ARBA" id="ARBA00022842"/>
    </source>
</evidence>
<accession>A0A329R0T5</accession>
<dbReference type="InterPro" id="IPR000059">
    <property type="entry name" value="NUDIX_hydrolase_NudL_CS"/>
</dbReference>
<dbReference type="GO" id="GO:0009132">
    <property type="term" value="P:nucleoside diphosphate metabolic process"/>
    <property type="evidence" value="ECO:0007669"/>
    <property type="project" value="InterPro"/>
</dbReference>
<dbReference type="PROSITE" id="PS01293">
    <property type="entry name" value="NUDIX_COA"/>
    <property type="match status" value="1"/>
</dbReference>
<dbReference type="InterPro" id="IPR015797">
    <property type="entry name" value="NUDIX_hydrolase-like_dom_sf"/>
</dbReference>
<dbReference type="PANTHER" id="PTHR12992:SF11">
    <property type="entry name" value="MITOCHONDRIAL COENZYME A DIPHOSPHATASE NUDT8"/>
    <property type="match status" value="1"/>
</dbReference>
<evidence type="ECO:0000313" key="9">
    <source>
        <dbReference type="EMBL" id="RAW17786.1"/>
    </source>
</evidence>
<evidence type="ECO:0000259" key="8">
    <source>
        <dbReference type="PROSITE" id="PS51462"/>
    </source>
</evidence>
<evidence type="ECO:0000313" key="10">
    <source>
        <dbReference type="Proteomes" id="UP000250462"/>
    </source>
</evidence>
<keyword evidence="10" id="KW-1185">Reference proteome</keyword>
<dbReference type="Proteomes" id="UP000250462">
    <property type="component" value="Unassembled WGS sequence"/>
</dbReference>
<dbReference type="Pfam" id="PF00293">
    <property type="entry name" value="NUDIX"/>
    <property type="match status" value="1"/>
</dbReference>